<keyword evidence="4" id="KW-1185">Reference proteome</keyword>
<comment type="caution">
    <text evidence="3">The sequence shown here is derived from an EMBL/GenBank/DDBJ whole genome shotgun (WGS) entry which is preliminary data.</text>
</comment>
<dbReference type="Gene3D" id="1.25.40.10">
    <property type="entry name" value="Tetratricopeptide repeat domain"/>
    <property type="match status" value="2"/>
</dbReference>
<dbReference type="GO" id="GO:0005829">
    <property type="term" value="C:cytosol"/>
    <property type="evidence" value="ECO:0007669"/>
    <property type="project" value="TreeGrafter"/>
</dbReference>
<dbReference type="InterPro" id="IPR019734">
    <property type="entry name" value="TPR_rpt"/>
</dbReference>
<dbReference type="GO" id="GO:0003677">
    <property type="term" value="F:DNA binding"/>
    <property type="evidence" value="ECO:0007669"/>
    <property type="project" value="UniProtKB-KW"/>
</dbReference>
<dbReference type="InterPro" id="IPR010982">
    <property type="entry name" value="Lambda_DNA-bd_dom_sf"/>
</dbReference>
<reference evidence="3 4" key="1">
    <citation type="submission" date="2019-06" db="EMBL/GenBank/DDBJ databases">
        <title>Sequencing the genomes of 1000 actinobacteria strains.</title>
        <authorList>
            <person name="Klenk H.-P."/>
        </authorList>
    </citation>
    <scope>NUCLEOTIDE SEQUENCE [LARGE SCALE GENOMIC DNA]</scope>
    <source>
        <strain evidence="3 4">DSM 102200</strain>
    </source>
</reference>
<dbReference type="SUPFAM" id="SSF81901">
    <property type="entry name" value="HCP-like"/>
    <property type="match status" value="1"/>
</dbReference>
<dbReference type="SUPFAM" id="SSF47413">
    <property type="entry name" value="lambda repressor-like DNA-binding domains"/>
    <property type="match status" value="1"/>
</dbReference>
<gene>
    <name evidence="3" type="ORF">FB559_0318</name>
</gene>
<name>A0A543CCL7_9ACTN</name>
<dbReference type="PROSITE" id="PS50943">
    <property type="entry name" value="HTH_CROC1"/>
    <property type="match status" value="1"/>
</dbReference>
<evidence type="ECO:0000313" key="4">
    <source>
        <dbReference type="Proteomes" id="UP000316096"/>
    </source>
</evidence>
<dbReference type="SUPFAM" id="SSF48452">
    <property type="entry name" value="TPR-like"/>
    <property type="match status" value="1"/>
</dbReference>
<dbReference type="RefSeq" id="WP_141952463.1">
    <property type="nucleotide sequence ID" value="NZ_VFOZ01000001.1"/>
</dbReference>
<dbReference type="InterPro" id="IPR011990">
    <property type="entry name" value="TPR-like_helical_dom_sf"/>
</dbReference>
<proteinExistence type="predicted"/>
<sequence>MDSQGSLGHRIRSTRIRQGLSQAQLALPELSDSYVSLIESGKRIPTPDVVRLLARKLGCSASYLSSGIDEDAQDRMRVTLEYAEIALQNGEAAEARDRLTELLADPDLVSLPDYARRARWGHALALEATGDLEEALHEFAALAAVLSPDYDTEEWIRLNIAMSRCHREQGDAARSVAVAEGAFARVISRPGPWSDETVKLGATLVGAYLERGDLVSGRQLADRLIEHADKLGSSVARMAAYWEAAIVARYQADFEQAVAYGERALALLGEAADQRNLSRLRGEYGTLMLLAHPDEAERARDELQRATREMAATAAGGIDIARCLTELARAELAMGQPRKAADRAAEALDLLGTEPRPATAGALLVLAEARVRLGREEEAREALGRAMTCLQQMEPSREVAEGWFNLAELLSRTGEEKSRTEAYRQALTCAGL</sequence>
<dbReference type="InterPro" id="IPR001387">
    <property type="entry name" value="Cro/C1-type_HTH"/>
</dbReference>
<dbReference type="EMBL" id="VFOZ01000001">
    <property type="protein sequence ID" value="TQL94835.1"/>
    <property type="molecule type" value="Genomic_DNA"/>
</dbReference>
<dbReference type="PANTHER" id="PTHR46797:SF1">
    <property type="entry name" value="METHYLPHOSPHONATE SYNTHASE"/>
    <property type="match status" value="1"/>
</dbReference>
<dbReference type="Pfam" id="PF01381">
    <property type="entry name" value="HTH_3"/>
    <property type="match status" value="1"/>
</dbReference>
<dbReference type="Gene3D" id="1.10.260.40">
    <property type="entry name" value="lambda repressor-like DNA-binding domains"/>
    <property type="match status" value="1"/>
</dbReference>
<keyword evidence="1" id="KW-0238">DNA-binding</keyword>
<dbReference type="AlphaFoldDB" id="A0A543CCL7"/>
<dbReference type="Proteomes" id="UP000316096">
    <property type="component" value="Unassembled WGS sequence"/>
</dbReference>
<dbReference type="CDD" id="cd00093">
    <property type="entry name" value="HTH_XRE"/>
    <property type="match status" value="1"/>
</dbReference>
<feature type="domain" description="HTH cro/C1-type" evidence="2">
    <location>
        <begin position="11"/>
        <end position="64"/>
    </location>
</feature>
<evidence type="ECO:0000259" key="2">
    <source>
        <dbReference type="PROSITE" id="PS50943"/>
    </source>
</evidence>
<organism evidence="3 4">
    <name type="scientific">Actinoallomurus bryophytorum</name>
    <dbReference type="NCBI Taxonomy" id="1490222"/>
    <lineage>
        <taxon>Bacteria</taxon>
        <taxon>Bacillati</taxon>
        <taxon>Actinomycetota</taxon>
        <taxon>Actinomycetes</taxon>
        <taxon>Streptosporangiales</taxon>
        <taxon>Thermomonosporaceae</taxon>
        <taxon>Actinoallomurus</taxon>
    </lineage>
</organism>
<evidence type="ECO:0000256" key="1">
    <source>
        <dbReference type="ARBA" id="ARBA00023125"/>
    </source>
</evidence>
<dbReference type="GO" id="GO:0003700">
    <property type="term" value="F:DNA-binding transcription factor activity"/>
    <property type="evidence" value="ECO:0007669"/>
    <property type="project" value="TreeGrafter"/>
</dbReference>
<dbReference type="PANTHER" id="PTHR46797">
    <property type="entry name" value="HTH-TYPE TRANSCRIPTIONAL REGULATOR"/>
    <property type="match status" value="1"/>
</dbReference>
<dbReference type="SMART" id="SM00028">
    <property type="entry name" value="TPR"/>
    <property type="match status" value="3"/>
</dbReference>
<dbReference type="OrthoDB" id="3675359at2"/>
<protein>
    <submittedName>
        <fullName evidence="3">Helix-turn-helix protein</fullName>
    </submittedName>
</protein>
<dbReference type="SMART" id="SM00530">
    <property type="entry name" value="HTH_XRE"/>
    <property type="match status" value="1"/>
</dbReference>
<evidence type="ECO:0000313" key="3">
    <source>
        <dbReference type="EMBL" id="TQL94835.1"/>
    </source>
</evidence>
<dbReference type="InterPro" id="IPR050807">
    <property type="entry name" value="TransReg_Diox_bact_type"/>
</dbReference>
<accession>A0A543CCL7</accession>